<evidence type="ECO:0000256" key="2">
    <source>
        <dbReference type="ARBA" id="ARBA00005241"/>
    </source>
</evidence>
<dbReference type="SUPFAM" id="SSF103473">
    <property type="entry name" value="MFS general substrate transporter"/>
    <property type="match status" value="2"/>
</dbReference>
<accession>A0AAN8GJT6</accession>
<feature type="transmembrane region" description="Helical" evidence="7">
    <location>
        <begin position="62"/>
        <end position="80"/>
    </location>
</feature>
<evidence type="ECO:0000259" key="8">
    <source>
        <dbReference type="Pfam" id="PF12832"/>
    </source>
</evidence>
<gene>
    <name evidence="9" type="ORF">SNE40_020082</name>
</gene>
<keyword evidence="10" id="KW-1185">Reference proteome</keyword>
<dbReference type="PANTHER" id="PTHR16172">
    <property type="entry name" value="MAJOR FACILITATOR SUPERFAMILY DOMAIN-CONTAINING PROTEIN 6-LIKE"/>
    <property type="match status" value="1"/>
</dbReference>
<feature type="transmembrane region" description="Helical" evidence="7">
    <location>
        <begin position="35"/>
        <end position="56"/>
    </location>
</feature>
<dbReference type="PANTHER" id="PTHR16172:SF41">
    <property type="entry name" value="MAJOR FACILITATOR SUPERFAMILY DOMAIN-CONTAINING PROTEIN 6-LIKE"/>
    <property type="match status" value="1"/>
</dbReference>
<sequence length="653" mass="73548">MKTDTDVLFSRKRTGQMDPTVNISKAVLICNMFHFFFAASKACLLPFLTIFLRLLGMSATETGVVIALKTITGFFWAPLWARCAISYNKRRFVLMCSVFMFAASYLSLTVLYQQTTHYKNCNNTGNENNRLIIPSFFEPLFNNSNELKPQTTPTIIPSPITTVTEPLLTSSTQQPTLPTVLSTKPVSSNVETSTSPTTTFSTTKTNQYSTSSDQLQLIVKDLISSMNLTTEKLNSLDITGQELYDMIHNEDPTLDVSVDEVTKLWNMLKNSTNYQHKPSRQNIFNKSSIHKRSVNITWNGTVDKGKQLWNNMQEEKLELFLIVLLVVIIGEFLSCSIEKVADDAWFDFLDRIDDLEKYGKQRLGGNFAFVIFPVLITLSVQFTDCLLPLDINHFLLHFYAFGGFLGITFVVSYFYPVPPPQKHDSNSKVMKGLKIICCDCQGLMYTLTLLIMGMIYASYHNYLFWLIQDLGGSELNMGMCVSIGALAEIPMLLLSQKMVKKMGNAGVVSLALILLSSRVLIYSFIPTPWAVMPAELLHAFTHTAMWFAILSYDDFNVGAMIDRSIRSVLSSVYFGVGFSAGCLISGLAYDLFGHAIMFQCASVIAGVWFFLFSIVSRCTPKKERIRYVKLLHAEDSDTDSIEDDWLEMALKEN</sequence>
<evidence type="ECO:0000256" key="3">
    <source>
        <dbReference type="ARBA" id="ARBA00022692"/>
    </source>
</evidence>
<dbReference type="AlphaFoldDB" id="A0AAN8GJT6"/>
<keyword evidence="5 7" id="KW-0472">Membrane</keyword>
<dbReference type="CDD" id="cd17479">
    <property type="entry name" value="MFS_MFSD6L"/>
    <property type="match status" value="1"/>
</dbReference>
<feature type="transmembrane region" description="Helical" evidence="7">
    <location>
        <begin position="537"/>
        <end position="555"/>
    </location>
</feature>
<feature type="transmembrane region" description="Helical" evidence="7">
    <location>
        <begin position="476"/>
        <end position="494"/>
    </location>
</feature>
<comment type="similarity">
    <text evidence="2">Belongs to the major facilitator superfamily. MFSD6 family.</text>
</comment>
<feature type="domain" description="Major facilitator superfamily associated" evidence="8">
    <location>
        <begin position="31"/>
        <end position="599"/>
    </location>
</feature>
<feature type="transmembrane region" description="Helical" evidence="7">
    <location>
        <begin position="506"/>
        <end position="525"/>
    </location>
</feature>
<dbReference type="InterPro" id="IPR051717">
    <property type="entry name" value="MFS_MFSD6"/>
</dbReference>
<comment type="subcellular location">
    <subcellularLocation>
        <location evidence="1">Membrane</location>
        <topology evidence="1">Multi-pass membrane protein</topology>
    </subcellularLocation>
</comment>
<feature type="transmembrane region" description="Helical" evidence="7">
    <location>
        <begin position="92"/>
        <end position="112"/>
    </location>
</feature>
<evidence type="ECO:0000313" key="10">
    <source>
        <dbReference type="Proteomes" id="UP001347796"/>
    </source>
</evidence>
<keyword evidence="3 7" id="KW-0812">Transmembrane</keyword>
<keyword evidence="4 7" id="KW-1133">Transmembrane helix</keyword>
<proteinExistence type="inferred from homology"/>
<comment type="caution">
    <text evidence="9">The sequence shown here is derived from an EMBL/GenBank/DDBJ whole genome shotgun (WGS) entry which is preliminary data.</text>
</comment>
<evidence type="ECO:0000256" key="4">
    <source>
        <dbReference type="ARBA" id="ARBA00022989"/>
    </source>
</evidence>
<evidence type="ECO:0000313" key="9">
    <source>
        <dbReference type="EMBL" id="KAK6168929.1"/>
    </source>
</evidence>
<feature type="compositionally biased region" description="Polar residues" evidence="6">
    <location>
        <begin position="173"/>
        <end position="186"/>
    </location>
</feature>
<feature type="transmembrane region" description="Helical" evidence="7">
    <location>
        <begin position="362"/>
        <end position="382"/>
    </location>
</feature>
<reference evidence="9 10" key="1">
    <citation type="submission" date="2024-01" db="EMBL/GenBank/DDBJ databases">
        <title>The genome of the rayed Mediterranean limpet Patella caerulea (Linnaeus, 1758).</title>
        <authorList>
            <person name="Anh-Thu Weber A."/>
            <person name="Halstead-Nussloch G."/>
        </authorList>
    </citation>
    <scope>NUCLEOTIDE SEQUENCE [LARGE SCALE GENOMIC DNA]</scope>
    <source>
        <strain evidence="9">AATW-2023a</strain>
        <tissue evidence="9">Whole specimen</tissue>
    </source>
</reference>
<feature type="transmembrane region" description="Helical" evidence="7">
    <location>
        <begin position="394"/>
        <end position="415"/>
    </location>
</feature>
<name>A0AAN8GJT6_PATCE</name>
<dbReference type="Pfam" id="PF12832">
    <property type="entry name" value="MFS_1_like"/>
    <property type="match status" value="1"/>
</dbReference>
<evidence type="ECO:0000256" key="7">
    <source>
        <dbReference type="SAM" id="Phobius"/>
    </source>
</evidence>
<evidence type="ECO:0000256" key="5">
    <source>
        <dbReference type="ARBA" id="ARBA00023136"/>
    </source>
</evidence>
<evidence type="ECO:0000256" key="1">
    <source>
        <dbReference type="ARBA" id="ARBA00004141"/>
    </source>
</evidence>
<dbReference type="EMBL" id="JAZGQO010000015">
    <property type="protein sequence ID" value="KAK6168929.1"/>
    <property type="molecule type" value="Genomic_DNA"/>
</dbReference>
<dbReference type="GO" id="GO:0016020">
    <property type="term" value="C:membrane"/>
    <property type="evidence" value="ECO:0007669"/>
    <property type="project" value="UniProtKB-SubCell"/>
</dbReference>
<dbReference type="InterPro" id="IPR024989">
    <property type="entry name" value="MFS_assoc_dom"/>
</dbReference>
<dbReference type="Proteomes" id="UP001347796">
    <property type="component" value="Unassembled WGS sequence"/>
</dbReference>
<feature type="transmembrane region" description="Helical" evidence="7">
    <location>
        <begin position="567"/>
        <end position="589"/>
    </location>
</feature>
<organism evidence="9 10">
    <name type="scientific">Patella caerulea</name>
    <name type="common">Rayed Mediterranean limpet</name>
    <dbReference type="NCBI Taxonomy" id="87958"/>
    <lineage>
        <taxon>Eukaryota</taxon>
        <taxon>Metazoa</taxon>
        <taxon>Spiralia</taxon>
        <taxon>Lophotrochozoa</taxon>
        <taxon>Mollusca</taxon>
        <taxon>Gastropoda</taxon>
        <taxon>Patellogastropoda</taxon>
        <taxon>Patelloidea</taxon>
        <taxon>Patellidae</taxon>
        <taxon>Patella</taxon>
    </lineage>
</organism>
<protein>
    <recommendedName>
        <fullName evidence="8">Major facilitator superfamily associated domain-containing protein</fullName>
    </recommendedName>
</protein>
<dbReference type="Gene3D" id="1.20.1250.20">
    <property type="entry name" value="MFS general substrate transporter like domains"/>
    <property type="match status" value="2"/>
</dbReference>
<dbReference type="InterPro" id="IPR036259">
    <property type="entry name" value="MFS_trans_sf"/>
</dbReference>
<feature type="transmembrane region" description="Helical" evidence="7">
    <location>
        <begin position="436"/>
        <end position="456"/>
    </location>
</feature>
<feature type="transmembrane region" description="Helical" evidence="7">
    <location>
        <begin position="595"/>
        <end position="616"/>
    </location>
</feature>
<feature type="compositionally biased region" description="Low complexity" evidence="6">
    <location>
        <begin position="187"/>
        <end position="206"/>
    </location>
</feature>
<evidence type="ECO:0000256" key="6">
    <source>
        <dbReference type="SAM" id="MobiDB-lite"/>
    </source>
</evidence>
<feature type="region of interest" description="Disordered" evidence="6">
    <location>
        <begin position="173"/>
        <end position="206"/>
    </location>
</feature>